<sequence length="278" mass="30430">MNGPPRWIFLVRTKLKPIGRLHLRSGHPKHLRNDPMFLTGRRAQIRIPNQWARNGGVVSVANDGMESEAVDDTESDDVEYTESDGFSDGFDDTNSEITDDTDLESLSDTEPEPLEDLRDLRKLGAKYRTPKQTSRTSKCRQTSAGNSRQAGKSEASKGKARAARKSPKRTLSHRRDSTSEDVDLVSDDSCSSSDEPSPRTSRIMSRSGGKGHRRTESAGTTKTLDVNDSGCGGPSHRNRRGASASASRSLPGTNKRGNRKHGKEKKTGGSMKRSNGHV</sequence>
<feature type="compositionally biased region" description="Low complexity" evidence="1">
    <location>
        <begin position="187"/>
        <end position="202"/>
    </location>
</feature>
<feature type="compositionally biased region" description="Acidic residues" evidence="1">
    <location>
        <begin position="89"/>
        <end position="114"/>
    </location>
</feature>
<evidence type="ECO:0000313" key="3">
    <source>
        <dbReference type="Proteomes" id="UP001345691"/>
    </source>
</evidence>
<protein>
    <submittedName>
        <fullName evidence="2">Uncharacterized protein</fullName>
    </submittedName>
</protein>
<feature type="compositionally biased region" description="Acidic residues" evidence="1">
    <location>
        <begin position="66"/>
        <end position="82"/>
    </location>
</feature>
<dbReference type="EMBL" id="JAVRRF010000005">
    <property type="protein sequence ID" value="KAK5065461.1"/>
    <property type="molecule type" value="Genomic_DNA"/>
</dbReference>
<dbReference type="Proteomes" id="UP001345691">
    <property type="component" value="Unassembled WGS sequence"/>
</dbReference>
<reference evidence="2 3" key="1">
    <citation type="submission" date="2023-08" db="EMBL/GenBank/DDBJ databases">
        <title>Black Yeasts Isolated from many extreme environments.</title>
        <authorList>
            <person name="Coleine C."/>
            <person name="Stajich J.E."/>
            <person name="Selbmann L."/>
        </authorList>
    </citation>
    <scope>NUCLEOTIDE SEQUENCE [LARGE SCALE GENOMIC DNA]</scope>
    <source>
        <strain evidence="2 3">CCFEE 6328</strain>
    </source>
</reference>
<feature type="region of interest" description="Disordered" evidence="1">
    <location>
        <begin position="66"/>
        <end position="278"/>
    </location>
</feature>
<proteinExistence type="predicted"/>
<accession>A0ABR0JJK5</accession>
<name>A0ABR0JJK5_9EURO</name>
<organism evidence="2 3">
    <name type="scientific">Exophiala sideris</name>
    <dbReference type="NCBI Taxonomy" id="1016849"/>
    <lineage>
        <taxon>Eukaryota</taxon>
        <taxon>Fungi</taxon>
        <taxon>Dikarya</taxon>
        <taxon>Ascomycota</taxon>
        <taxon>Pezizomycotina</taxon>
        <taxon>Eurotiomycetes</taxon>
        <taxon>Chaetothyriomycetidae</taxon>
        <taxon>Chaetothyriales</taxon>
        <taxon>Herpotrichiellaceae</taxon>
        <taxon>Exophiala</taxon>
    </lineage>
</organism>
<evidence type="ECO:0000256" key="1">
    <source>
        <dbReference type="SAM" id="MobiDB-lite"/>
    </source>
</evidence>
<evidence type="ECO:0000313" key="2">
    <source>
        <dbReference type="EMBL" id="KAK5065461.1"/>
    </source>
</evidence>
<keyword evidence="3" id="KW-1185">Reference proteome</keyword>
<comment type="caution">
    <text evidence="2">The sequence shown here is derived from an EMBL/GenBank/DDBJ whole genome shotgun (WGS) entry which is preliminary data.</text>
</comment>
<feature type="compositionally biased region" description="Polar residues" evidence="1">
    <location>
        <begin position="217"/>
        <end position="226"/>
    </location>
</feature>
<feature type="compositionally biased region" description="Basic residues" evidence="1">
    <location>
        <begin position="158"/>
        <end position="172"/>
    </location>
</feature>
<feature type="compositionally biased region" description="Polar residues" evidence="1">
    <location>
        <begin position="130"/>
        <end position="149"/>
    </location>
</feature>
<gene>
    <name evidence="2" type="ORF">LTR69_003010</name>
</gene>